<feature type="transmembrane region" description="Helical" evidence="1">
    <location>
        <begin position="45"/>
        <end position="68"/>
    </location>
</feature>
<keyword evidence="3" id="KW-1185">Reference proteome</keyword>
<reference evidence="2 3" key="1">
    <citation type="submission" date="2024-11" db="EMBL/GenBank/DDBJ databases">
        <title>A near-complete genome assembly of Cinchona calisaya.</title>
        <authorList>
            <person name="Lian D.C."/>
            <person name="Zhao X.W."/>
            <person name="Wei L."/>
        </authorList>
    </citation>
    <scope>NUCLEOTIDE SEQUENCE [LARGE SCALE GENOMIC DNA]</scope>
    <source>
        <tissue evidence="2">Nenye</tissue>
    </source>
</reference>
<gene>
    <name evidence="2" type="ORF">ACH5RR_019733</name>
</gene>
<dbReference type="InterPro" id="IPR055301">
    <property type="entry name" value="Lea14-like_2"/>
</dbReference>
<protein>
    <recommendedName>
        <fullName evidence="4">Late embryogenesis abundant protein LEA-2 subgroup domain-containing protein</fullName>
    </recommendedName>
</protein>
<keyword evidence="1" id="KW-0812">Transmembrane</keyword>
<evidence type="ECO:0000313" key="2">
    <source>
        <dbReference type="EMBL" id="KAL3521584.1"/>
    </source>
</evidence>
<keyword evidence="1" id="KW-0472">Membrane</keyword>
<organism evidence="2 3">
    <name type="scientific">Cinchona calisaya</name>
    <dbReference type="NCBI Taxonomy" id="153742"/>
    <lineage>
        <taxon>Eukaryota</taxon>
        <taxon>Viridiplantae</taxon>
        <taxon>Streptophyta</taxon>
        <taxon>Embryophyta</taxon>
        <taxon>Tracheophyta</taxon>
        <taxon>Spermatophyta</taxon>
        <taxon>Magnoliopsida</taxon>
        <taxon>eudicotyledons</taxon>
        <taxon>Gunneridae</taxon>
        <taxon>Pentapetalae</taxon>
        <taxon>asterids</taxon>
        <taxon>lamiids</taxon>
        <taxon>Gentianales</taxon>
        <taxon>Rubiaceae</taxon>
        <taxon>Cinchonoideae</taxon>
        <taxon>Cinchoneae</taxon>
        <taxon>Cinchona</taxon>
    </lineage>
</organism>
<dbReference type="Proteomes" id="UP001630127">
    <property type="component" value="Unassembled WGS sequence"/>
</dbReference>
<dbReference type="AlphaFoldDB" id="A0ABD2ZR45"/>
<dbReference type="EMBL" id="JBJUIK010000008">
    <property type="protein sequence ID" value="KAL3521584.1"/>
    <property type="molecule type" value="Genomic_DNA"/>
</dbReference>
<proteinExistence type="predicted"/>
<comment type="caution">
    <text evidence="2">The sequence shown here is derived from an EMBL/GenBank/DDBJ whole genome shotgun (WGS) entry which is preliminary data.</text>
</comment>
<keyword evidence="1" id="KW-1133">Transmembrane helix</keyword>
<evidence type="ECO:0008006" key="4">
    <source>
        <dbReference type="Google" id="ProtNLM"/>
    </source>
</evidence>
<name>A0ABD2ZR45_9GENT</name>
<accession>A0ABD2ZR45</accession>
<evidence type="ECO:0000256" key="1">
    <source>
        <dbReference type="SAM" id="Phobius"/>
    </source>
</evidence>
<evidence type="ECO:0000313" key="3">
    <source>
        <dbReference type="Proteomes" id="UP001630127"/>
    </source>
</evidence>
<sequence length="218" mass="24450">MMTGKENQSPHPLVPGVANGTYARSDYEAGTADSRELRSQKRKKYLLYFIAFVIFQTAIIVLFTLTIMKVRTPRFRVRSATFDGFSNVTQQNPSFDLRMNAQLGVKNANFGKYKYQNTNMTLYYRGNQVGEALIGKSSVGWRSTKKFNVVANLSSANIPPNSELGTDLNSGFLPLTSQAEMSGKVKLTFIFNKKKNTRMNCTMAVDIANQRLANIKCK</sequence>
<dbReference type="PANTHER" id="PTHR31852">
    <property type="entry name" value="LATE EMBRYOGENESIS ABUNDANT (LEA) HYDROXYPROLINE-RICH GLYCOPROTEIN FAMILY"/>
    <property type="match status" value="1"/>
</dbReference>
<dbReference type="Gene3D" id="2.60.40.1820">
    <property type="match status" value="1"/>
</dbReference>